<dbReference type="SUPFAM" id="SSF81665">
    <property type="entry name" value="Calcium ATPase, transmembrane domain M"/>
    <property type="match status" value="1"/>
</dbReference>
<dbReference type="InterPro" id="IPR000477">
    <property type="entry name" value="RT_dom"/>
</dbReference>
<feature type="compositionally biased region" description="Basic and acidic residues" evidence="1">
    <location>
        <begin position="426"/>
        <end position="435"/>
    </location>
</feature>
<evidence type="ECO:0000313" key="4">
    <source>
        <dbReference type="Proteomes" id="UP001176940"/>
    </source>
</evidence>
<sequence>MQDMVDSFILAITQTLNLKEDKVPTQEHSVSFKRVKRHSWTFPNHREFEAIMAKHWGHPEKRFLGRKQLDILYSFSPDLVGKWAESPKMDLPVSHQSSNTVLSLLDGVSLKDIMDKPIESLAKSAFEAAGASLCSIFASTWVAKSMSAWPKKESPGLESLRSVIASMESGEFLCSVDILDAYLNIPVYVQLQRFLRFAIQEDHYQFTALPFGLASAPRVFTKVMAAVKAILHSKGILIIPYLDDLMIKEASRQDWDQSSDHSGYFGPSRLDCQQREVLSNPSSTPGVSGYEIRHDPNPYPPSKGEVLISLPGDLLSKATSSSLPAVLHENSGEDDCIYGTFAQFYAHPLQLAILSAWEKRIVFLDRPILLPLKRDLSSRSQVNTFLQDRAIRKTAKILTEHDEPMHWNKKSSRIPRRHPRITKTPKHSDREQRHKYTEQPKLSASLLATTAYTHGYLCLTIKAPRKRFYSMCEMIQIMQEYGEVTCCMGSSASIRNSGLFLQSDISISLDPLFPSRCSWEMFGYVSDSLRANTSEEFSPLHLSAELNSLPCSLSFRREESVSIIRLIEQARNATYGIRKCFLFLLQCQLTLVIVQFLACLIQLPPCLSTTDILWLSCFCFPLLRYSL</sequence>
<dbReference type="Gene3D" id="1.10.287.3160">
    <property type="match status" value="1"/>
</dbReference>
<dbReference type="InterPro" id="IPR043502">
    <property type="entry name" value="DNA/RNA_pol_sf"/>
</dbReference>
<feature type="compositionally biased region" description="Basic residues" evidence="1">
    <location>
        <begin position="407"/>
        <end position="425"/>
    </location>
</feature>
<dbReference type="SUPFAM" id="SSF56672">
    <property type="entry name" value="DNA/RNA polymerases"/>
    <property type="match status" value="1"/>
</dbReference>
<dbReference type="PANTHER" id="PTHR13219">
    <property type="entry name" value="TRANSMEMBRANE PROTEIN 94"/>
    <property type="match status" value="1"/>
</dbReference>
<evidence type="ECO:0000313" key="3">
    <source>
        <dbReference type="EMBL" id="CAJ0950413.1"/>
    </source>
</evidence>
<dbReference type="EMBL" id="CAUEEQ010031656">
    <property type="protein sequence ID" value="CAJ0950413.1"/>
    <property type="molecule type" value="Genomic_DNA"/>
</dbReference>
<dbReference type="Pfam" id="PF00078">
    <property type="entry name" value="RVT_1"/>
    <property type="match status" value="1"/>
</dbReference>
<dbReference type="Gene3D" id="1.20.1110.10">
    <property type="entry name" value="Calcium-transporting ATPase, transmembrane domain"/>
    <property type="match status" value="1"/>
</dbReference>
<reference evidence="3" key="1">
    <citation type="submission" date="2023-07" db="EMBL/GenBank/DDBJ databases">
        <authorList>
            <person name="Stuckert A."/>
        </authorList>
    </citation>
    <scope>NUCLEOTIDE SEQUENCE</scope>
</reference>
<comment type="caution">
    <text evidence="3">The sequence shown here is derived from an EMBL/GenBank/DDBJ whole genome shotgun (WGS) entry which is preliminary data.</text>
</comment>
<feature type="region of interest" description="Disordered" evidence="1">
    <location>
        <begin position="406"/>
        <end position="435"/>
    </location>
</feature>
<organism evidence="3 4">
    <name type="scientific">Ranitomeya imitator</name>
    <name type="common">mimic poison frog</name>
    <dbReference type="NCBI Taxonomy" id="111125"/>
    <lineage>
        <taxon>Eukaryota</taxon>
        <taxon>Metazoa</taxon>
        <taxon>Chordata</taxon>
        <taxon>Craniata</taxon>
        <taxon>Vertebrata</taxon>
        <taxon>Euteleostomi</taxon>
        <taxon>Amphibia</taxon>
        <taxon>Batrachia</taxon>
        <taxon>Anura</taxon>
        <taxon>Neobatrachia</taxon>
        <taxon>Hyloidea</taxon>
        <taxon>Dendrobatidae</taxon>
        <taxon>Dendrobatinae</taxon>
        <taxon>Ranitomeya</taxon>
    </lineage>
</organism>
<name>A0ABN9LUS9_9NEOB</name>
<dbReference type="PANTHER" id="PTHR13219:SF6">
    <property type="entry name" value="TRANSMEMBRANE PROTEIN 94"/>
    <property type="match status" value="1"/>
</dbReference>
<protein>
    <recommendedName>
        <fullName evidence="2">Reverse transcriptase domain-containing protein</fullName>
    </recommendedName>
</protein>
<evidence type="ECO:0000256" key="1">
    <source>
        <dbReference type="SAM" id="MobiDB-lite"/>
    </source>
</evidence>
<feature type="domain" description="Reverse transcriptase" evidence="2">
    <location>
        <begin position="152"/>
        <end position="254"/>
    </location>
</feature>
<dbReference type="InterPro" id="IPR039720">
    <property type="entry name" value="TMEM94"/>
</dbReference>
<keyword evidence="4" id="KW-1185">Reference proteome</keyword>
<proteinExistence type="predicted"/>
<evidence type="ECO:0000259" key="2">
    <source>
        <dbReference type="Pfam" id="PF00078"/>
    </source>
</evidence>
<gene>
    <name evidence="3" type="ORF">RIMI_LOCUS13014518</name>
</gene>
<dbReference type="Proteomes" id="UP001176940">
    <property type="component" value="Unassembled WGS sequence"/>
</dbReference>
<dbReference type="InterPro" id="IPR023298">
    <property type="entry name" value="ATPase_P-typ_TM_dom_sf"/>
</dbReference>
<accession>A0ABN9LUS9</accession>